<organism evidence="2 3">
    <name type="scientific">Vitis vinifera</name>
    <name type="common">Grape</name>
    <dbReference type="NCBI Taxonomy" id="29760"/>
    <lineage>
        <taxon>Eukaryota</taxon>
        <taxon>Viridiplantae</taxon>
        <taxon>Streptophyta</taxon>
        <taxon>Embryophyta</taxon>
        <taxon>Tracheophyta</taxon>
        <taxon>Spermatophyta</taxon>
        <taxon>Magnoliopsida</taxon>
        <taxon>eudicotyledons</taxon>
        <taxon>Gunneridae</taxon>
        <taxon>Pentapetalae</taxon>
        <taxon>rosids</taxon>
        <taxon>Vitales</taxon>
        <taxon>Vitaceae</taxon>
        <taxon>Viteae</taxon>
        <taxon>Vitis</taxon>
    </lineage>
</organism>
<name>A0A438KIN4_VITVI</name>
<reference evidence="2 3" key="1">
    <citation type="journal article" date="2018" name="PLoS Genet.">
        <title>Population sequencing reveals clonal diversity and ancestral inbreeding in the grapevine cultivar Chardonnay.</title>
        <authorList>
            <person name="Roach M.J."/>
            <person name="Johnson D.L."/>
            <person name="Bohlmann J."/>
            <person name="van Vuuren H.J."/>
            <person name="Jones S.J."/>
            <person name="Pretorius I.S."/>
            <person name="Schmidt S.A."/>
            <person name="Borneman A.R."/>
        </authorList>
    </citation>
    <scope>NUCLEOTIDE SEQUENCE [LARGE SCALE GENOMIC DNA]</scope>
    <source>
        <strain evidence="3">cv. Chardonnay</strain>
        <tissue evidence="2">Leaf</tissue>
    </source>
</reference>
<dbReference type="AlphaFoldDB" id="A0A438KIN4"/>
<protein>
    <submittedName>
        <fullName evidence="2">Uncharacterized protein</fullName>
    </submittedName>
</protein>
<sequence length="63" mass="6981">MVDVETQYSRMEQTTLALKKCHSEAPPIPPSSSSDCTYKPTTPSYPAQIGSIRTNVEMGHRPE</sequence>
<dbReference type="EMBL" id="QGNW01000005">
    <property type="protein sequence ID" value="RVX21075.1"/>
    <property type="molecule type" value="Genomic_DNA"/>
</dbReference>
<gene>
    <name evidence="2" type="ORF">CK203_002137</name>
</gene>
<comment type="caution">
    <text evidence="2">The sequence shown here is derived from an EMBL/GenBank/DDBJ whole genome shotgun (WGS) entry which is preliminary data.</text>
</comment>
<evidence type="ECO:0000313" key="3">
    <source>
        <dbReference type="Proteomes" id="UP000288805"/>
    </source>
</evidence>
<accession>A0A438KIN4</accession>
<proteinExistence type="predicted"/>
<feature type="compositionally biased region" description="Polar residues" evidence="1">
    <location>
        <begin position="35"/>
        <end position="45"/>
    </location>
</feature>
<feature type="region of interest" description="Disordered" evidence="1">
    <location>
        <begin position="22"/>
        <end position="63"/>
    </location>
</feature>
<evidence type="ECO:0000256" key="1">
    <source>
        <dbReference type="SAM" id="MobiDB-lite"/>
    </source>
</evidence>
<dbReference type="Proteomes" id="UP000288805">
    <property type="component" value="Unassembled WGS sequence"/>
</dbReference>
<evidence type="ECO:0000313" key="2">
    <source>
        <dbReference type="EMBL" id="RVX21075.1"/>
    </source>
</evidence>